<evidence type="ECO:0000256" key="1">
    <source>
        <dbReference type="ARBA" id="ARBA00022574"/>
    </source>
</evidence>
<feature type="compositionally biased region" description="Basic and acidic residues" evidence="5">
    <location>
        <begin position="524"/>
        <end position="538"/>
    </location>
</feature>
<dbReference type="PANTHER" id="PTHR11227">
    <property type="entry name" value="WD-REPEAT PROTEIN INTERACTING WITH PHOSPHOINOSIDES WIPI -RELATED"/>
    <property type="match status" value="1"/>
</dbReference>
<evidence type="ECO:0008006" key="8">
    <source>
        <dbReference type="Google" id="ProtNLM"/>
    </source>
</evidence>
<reference evidence="6 7" key="1">
    <citation type="submission" date="2021-12" db="EMBL/GenBank/DDBJ databases">
        <title>High titer production of polyol ester of fatty acids by Rhodotorula paludigena BS15 towards product separation-free biomass refinery.</title>
        <authorList>
            <person name="Mano J."/>
            <person name="Ono H."/>
            <person name="Tanaka T."/>
            <person name="Naito K."/>
            <person name="Sushida H."/>
            <person name="Ike M."/>
            <person name="Tokuyasu K."/>
            <person name="Kitaoka M."/>
        </authorList>
    </citation>
    <scope>NUCLEOTIDE SEQUENCE [LARGE SCALE GENOMIC DNA]</scope>
    <source>
        <strain evidence="6 7">BS15</strain>
    </source>
</reference>
<feature type="compositionally biased region" description="Pro residues" evidence="5">
    <location>
        <begin position="181"/>
        <end position="195"/>
    </location>
</feature>
<dbReference type="InterPro" id="IPR015943">
    <property type="entry name" value="WD40/YVTN_repeat-like_dom_sf"/>
</dbReference>
<dbReference type="Pfam" id="PF21032">
    <property type="entry name" value="PROPPIN"/>
    <property type="match status" value="1"/>
</dbReference>
<feature type="region of interest" description="Disordered" evidence="5">
    <location>
        <begin position="284"/>
        <end position="309"/>
    </location>
</feature>
<dbReference type="InterPro" id="IPR036322">
    <property type="entry name" value="WD40_repeat_dom_sf"/>
</dbReference>
<sequence>MALRLPAHSLSDAPASPITGVHLNADGSLFATATLEGWVVYRTNPLQVITRRDLPDSSLRIVLPLERTNLVFLVGGPPSPLYPPNKVIVWDDKRRQAAAELEFREDVRGLAVRRDRLVVVLRRRVIVFVLGRGEAGVWREGGYETADNPKGLVALATEPGSTLLAFPGRQPGQVQLVRLPPLDPASPPLPPPPSHDPTASPYPSVSVILAHTTALSALSTTPNGALLATASSKGTLVRVWDAQSSYLVKELRRGTDSAEIFAISFRADGGAVAVSSDKGTVHAWDLRREKEDKRTGGGESGTSTPRQKQLSMLKPYLPKYFSSEWSHSQFRLPPPGPAASRLPFSLSNPGPYPSTPFSPSPAPQTGAPSAPTTVEDDVCICAWIEVEAEDDDDDDVDAAPIPSSSSRAGTPTHGGSRRGSTSSAADRTAKHHKPRQSSLSSATSATSATSGAAPRPLDREREKENRRHASSSSSSSASSYPSAYNHPPASSSARPADPAVPRAKRTESQLVALTHSGGWFRIALDRPARDSKGKERTADTSSSGGGTGATGGSGNVTPRAVGAPGVIGLGRDAASDCRLVEYRRFGEKDGW</sequence>
<feature type="repeat" description="WD" evidence="4">
    <location>
        <begin position="253"/>
        <end position="294"/>
    </location>
</feature>
<evidence type="ECO:0000313" key="6">
    <source>
        <dbReference type="EMBL" id="GJN91766.1"/>
    </source>
</evidence>
<feature type="region of interest" description="Disordered" evidence="5">
    <location>
        <begin position="389"/>
        <end position="507"/>
    </location>
</feature>
<keyword evidence="7" id="KW-1185">Reference proteome</keyword>
<organism evidence="6 7">
    <name type="scientific">Rhodotorula paludigena</name>
    <dbReference type="NCBI Taxonomy" id="86838"/>
    <lineage>
        <taxon>Eukaryota</taxon>
        <taxon>Fungi</taxon>
        <taxon>Dikarya</taxon>
        <taxon>Basidiomycota</taxon>
        <taxon>Pucciniomycotina</taxon>
        <taxon>Microbotryomycetes</taxon>
        <taxon>Sporidiobolales</taxon>
        <taxon>Sporidiobolaceae</taxon>
        <taxon>Rhodotorula</taxon>
    </lineage>
</organism>
<feature type="compositionally biased region" description="Basic and acidic residues" evidence="5">
    <location>
        <begin position="284"/>
        <end position="296"/>
    </location>
</feature>
<dbReference type="Proteomes" id="UP001342314">
    <property type="component" value="Unassembled WGS sequence"/>
</dbReference>
<evidence type="ECO:0000256" key="5">
    <source>
        <dbReference type="SAM" id="MobiDB-lite"/>
    </source>
</evidence>
<evidence type="ECO:0000256" key="3">
    <source>
        <dbReference type="ARBA" id="ARBA00025740"/>
    </source>
</evidence>
<feature type="compositionally biased region" description="Gly residues" evidence="5">
    <location>
        <begin position="543"/>
        <end position="554"/>
    </location>
</feature>
<keyword evidence="2" id="KW-0677">Repeat</keyword>
<protein>
    <recommendedName>
        <fullName evidence="8">WD40 repeat-like protein</fullName>
    </recommendedName>
</protein>
<dbReference type="AlphaFoldDB" id="A0AAV5GQG7"/>
<feature type="region of interest" description="Disordered" evidence="5">
    <location>
        <begin position="524"/>
        <end position="559"/>
    </location>
</feature>
<dbReference type="Gene3D" id="2.130.10.10">
    <property type="entry name" value="YVTN repeat-like/Quinoprotein amine dehydrogenase"/>
    <property type="match status" value="1"/>
</dbReference>
<dbReference type="SMART" id="SM00320">
    <property type="entry name" value="WD40"/>
    <property type="match status" value="3"/>
</dbReference>
<keyword evidence="1 4" id="KW-0853">WD repeat</keyword>
<dbReference type="EMBL" id="BQKY01000009">
    <property type="protein sequence ID" value="GJN91766.1"/>
    <property type="molecule type" value="Genomic_DNA"/>
</dbReference>
<accession>A0AAV5GQG7</accession>
<evidence type="ECO:0000256" key="2">
    <source>
        <dbReference type="ARBA" id="ARBA00022737"/>
    </source>
</evidence>
<feature type="compositionally biased region" description="Basic and acidic residues" evidence="5">
    <location>
        <begin position="456"/>
        <end position="467"/>
    </location>
</feature>
<gene>
    <name evidence="6" type="ORF">Rhopal_004789-T1</name>
</gene>
<dbReference type="GO" id="GO:0005737">
    <property type="term" value="C:cytoplasm"/>
    <property type="evidence" value="ECO:0007669"/>
    <property type="project" value="UniProtKB-ARBA"/>
</dbReference>
<feature type="compositionally biased region" description="Low complexity" evidence="5">
    <location>
        <begin position="470"/>
        <end position="501"/>
    </location>
</feature>
<feature type="compositionally biased region" description="Low complexity" evidence="5">
    <location>
        <begin position="437"/>
        <end position="453"/>
    </location>
</feature>
<name>A0AAV5GQG7_9BASI</name>
<feature type="compositionally biased region" description="Pro residues" evidence="5">
    <location>
        <begin position="350"/>
        <end position="362"/>
    </location>
</feature>
<feature type="compositionally biased region" description="Low complexity" evidence="5">
    <location>
        <begin position="409"/>
        <end position="426"/>
    </location>
</feature>
<evidence type="ECO:0000256" key="4">
    <source>
        <dbReference type="PROSITE-ProRule" id="PRU00221"/>
    </source>
</evidence>
<feature type="region of interest" description="Disordered" evidence="5">
    <location>
        <begin position="178"/>
        <end position="203"/>
    </location>
</feature>
<comment type="similarity">
    <text evidence="3">Belongs to the WD repeat PROPPIN family.</text>
</comment>
<proteinExistence type="inferred from homology"/>
<dbReference type="InterPro" id="IPR048720">
    <property type="entry name" value="PROPPIN"/>
</dbReference>
<dbReference type="InterPro" id="IPR001680">
    <property type="entry name" value="WD40_rpt"/>
</dbReference>
<dbReference type="SUPFAM" id="SSF50978">
    <property type="entry name" value="WD40 repeat-like"/>
    <property type="match status" value="1"/>
</dbReference>
<comment type="caution">
    <text evidence="6">The sequence shown here is derived from an EMBL/GenBank/DDBJ whole genome shotgun (WGS) entry which is preliminary data.</text>
</comment>
<dbReference type="PROSITE" id="PS50082">
    <property type="entry name" value="WD_REPEATS_2"/>
    <property type="match status" value="1"/>
</dbReference>
<feature type="region of interest" description="Disordered" evidence="5">
    <location>
        <begin position="327"/>
        <end position="373"/>
    </location>
</feature>
<evidence type="ECO:0000313" key="7">
    <source>
        <dbReference type="Proteomes" id="UP001342314"/>
    </source>
</evidence>